<dbReference type="eggNOG" id="COG0784">
    <property type="taxonomic scope" value="Bacteria"/>
</dbReference>
<feature type="domain" description="Response regulatory" evidence="6">
    <location>
        <begin position="249"/>
        <end position="366"/>
    </location>
</feature>
<dbReference type="AlphaFoldDB" id="K2JX12"/>
<name>K2JX12_9RHOB</name>
<dbReference type="Gene3D" id="3.30.565.10">
    <property type="entry name" value="Histidine kinase-like ATPase, C-terminal domain"/>
    <property type="match status" value="1"/>
</dbReference>
<evidence type="ECO:0000313" key="7">
    <source>
        <dbReference type="EMBL" id="EKE69750.1"/>
    </source>
</evidence>
<dbReference type="InterPro" id="IPR004358">
    <property type="entry name" value="Sig_transdc_His_kin-like_C"/>
</dbReference>
<keyword evidence="7" id="KW-0808">Transferase</keyword>
<evidence type="ECO:0000256" key="1">
    <source>
        <dbReference type="ARBA" id="ARBA00000085"/>
    </source>
</evidence>
<dbReference type="GO" id="GO:0006412">
    <property type="term" value="P:translation"/>
    <property type="evidence" value="ECO:0007669"/>
    <property type="project" value="InterPro"/>
</dbReference>
<dbReference type="Pfam" id="PF02518">
    <property type="entry name" value="HATPase_c"/>
    <property type="match status" value="1"/>
</dbReference>
<feature type="modified residue" description="4-aspartylphosphate" evidence="4">
    <location>
        <position position="300"/>
    </location>
</feature>
<dbReference type="InterPro" id="IPR036890">
    <property type="entry name" value="HATPase_C_sf"/>
</dbReference>
<dbReference type="PROSITE" id="PS00962">
    <property type="entry name" value="RIBOSOMAL_S2_1"/>
    <property type="match status" value="1"/>
</dbReference>
<dbReference type="PROSITE" id="PS50110">
    <property type="entry name" value="RESPONSE_REGULATORY"/>
    <property type="match status" value="1"/>
</dbReference>
<keyword evidence="7" id="KW-0418">Kinase</keyword>
<dbReference type="PRINTS" id="PR00344">
    <property type="entry name" value="BCTRLSENSOR"/>
</dbReference>
<dbReference type="Gene3D" id="3.40.50.2300">
    <property type="match status" value="1"/>
</dbReference>
<dbReference type="PANTHER" id="PTHR43547:SF2">
    <property type="entry name" value="HYBRID SIGNAL TRANSDUCTION HISTIDINE KINASE C"/>
    <property type="match status" value="1"/>
</dbReference>
<protein>
    <recommendedName>
        <fullName evidence="2">histidine kinase</fullName>
        <ecNumber evidence="2">2.7.13.3</ecNumber>
    </recommendedName>
</protein>
<dbReference type="CDD" id="cd00075">
    <property type="entry name" value="HATPase"/>
    <property type="match status" value="1"/>
</dbReference>
<comment type="catalytic activity">
    <reaction evidence="1">
        <text>ATP + protein L-histidine = ADP + protein N-phospho-L-histidine.</text>
        <dbReference type="EC" id="2.7.13.3"/>
    </reaction>
</comment>
<evidence type="ECO:0000313" key="8">
    <source>
        <dbReference type="Proteomes" id="UP000006762"/>
    </source>
</evidence>
<keyword evidence="8" id="KW-1185">Reference proteome</keyword>
<accession>K2JX12</accession>
<dbReference type="SUPFAM" id="SSF52172">
    <property type="entry name" value="CheY-like"/>
    <property type="match status" value="1"/>
</dbReference>
<evidence type="ECO:0000259" key="6">
    <source>
        <dbReference type="PROSITE" id="PS50110"/>
    </source>
</evidence>
<reference evidence="7 8" key="1">
    <citation type="submission" date="2012-09" db="EMBL/GenBank/DDBJ databases">
        <title>Celeribacter baekdonensis B30 Genome Sequencing.</title>
        <authorList>
            <person name="Wang W."/>
        </authorList>
    </citation>
    <scope>NUCLEOTIDE SEQUENCE [LARGE SCALE GENOMIC DNA]</scope>
    <source>
        <strain evidence="7 8">B30</strain>
    </source>
</reference>
<dbReference type="eggNOG" id="COG2205">
    <property type="taxonomic scope" value="Bacteria"/>
</dbReference>
<dbReference type="PANTHER" id="PTHR43547">
    <property type="entry name" value="TWO-COMPONENT HISTIDINE KINASE"/>
    <property type="match status" value="1"/>
</dbReference>
<dbReference type="STRING" id="1208323.B30_15456"/>
<sequence length="511" mass="55463">MIKDAGRISLLSHDIRSTFAELHSGLSTLDHIDLPPHFKGDIQHLLATGAHLGRLLDEVAGLVFHDHTQRPATRLMVNPRAILTKLAQRWQRITTRFGSTLCLEGLEIMPTRADWDMLSLERVLSNLVSNALHHAGPGQISLHVSRQASEGGDDIIVRVCDTGPGFPPHILTGHNGRAPIPIGSGEPGSGYGLYVAREAVHRLGGNLTLRNLPEAGAEASLVLPIRTDHWSEADHVPPRPPSPILRPYTALLVEDSASLRLAMHHTLEALGLTVFDAEDGAEALDLLSAPDVTIDIVFLDIELPLVSGPQVLETLKNRGLTPPPVIAVTSHVFDVNMQAIRGTGIKGILPKPFPSQTEVLHVTCRALNVPLPNTEIKPAAQPAHHTPPSLQELVTRLPRAVAENVLIHLSADLDHYLSLAVTAIEGERSPKSQATLRLATHTLSGLFATSYSTSAQDRARHLSEHSDSMSDTEIIAILARLRQTASDIQKSIHLLIHSETDTNVPKTNFNR</sequence>
<proteinExistence type="predicted"/>
<dbReference type="PATRIC" id="fig|1208323.3.peg.3198"/>
<dbReference type="Proteomes" id="UP000006762">
    <property type="component" value="Unassembled WGS sequence"/>
</dbReference>
<dbReference type="SMART" id="SM00448">
    <property type="entry name" value="REC"/>
    <property type="match status" value="1"/>
</dbReference>
<dbReference type="SUPFAM" id="SSF55874">
    <property type="entry name" value="ATPase domain of HSP90 chaperone/DNA topoisomerase II/histidine kinase"/>
    <property type="match status" value="1"/>
</dbReference>
<organism evidence="7 8">
    <name type="scientific">Celeribacter baekdonensis B30</name>
    <dbReference type="NCBI Taxonomy" id="1208323"/>
    <lineage>
        <taxon>Bacteria</taxon>
        <taxon>Pseudomonadati</taxon>
        <taxon>Pseudomonadota</taxon>
        <taxon>Alphaproteobacteria</taxon>
        <taxon>Rhodobacterales</taxon>
        <taxon>Roseobacteraceae</taxon>
        <taxon>Celeribacter</taxon>
    </lineage>
</organism>
<evidence type="ECO:0000259" key="5">
    <source>
        <dbReference type="PROSITE" id="PS50109"/>
    </source>
</evidence>
<comment type="caution">
    <text evidence="7">The sequence shown here is derived from an EMBL/GenBank/DDBJ whole genome shotgun (WGS) entry which is preliminary data.</text>
</comment>
<dbReference type="GO" id="GO:0000155">
    <property type="term" value="F:phosphorelay sensor kinase activity"/>
    <property type="evidence" value="ECO:0007669"/>
    <property type="project" value="TreeGrafter"/>
</dbReference>
<dbReference type="CDD" id="cd00156">
    <property type="entry name" value="REC"/>
    <property type="match status" value="1"/>
</dbReference>
<dbReference type="OrthoDB" id="7873557at2"/>
<dbReference type="SMART" id="SM00387">
    <property type="entry name" value="HATPase_c"/>
    <property type="match status" value="1"/>
</dbReference>
<dbReference type="EMBL" id="AMRK01000009">
    <property type="protein sequence ID" value="EKE69750.1"/>
    <property type="molecule type" value="Genomic_DNA"/>
</dbReference>
<gene>
    <name evidence="7" type="ORF">B30_15456</name>
</gene>
<evidence type="ECO:0000256" key="2">
    <source>
        <dbReference type="ARBA" id="ARBA00012438"/>
    </source>
</evidence>
<evidence type="ECO:0000256" key="4">
    <source>
        <dbReference type="PROSITE-ProRule" id="PRU00169"/>
    </source>
</evidence>
<dbReference type="PROSITE" id="PS50109">
    <property type="entry name" value="HIS_KIN"/>
    <property type="match status" value="1"/>
</dbReference>
<dbReference type="InterPro" id="IPR005467">
    <property type="entry name" value="His_kinase_dom"/>
</dbReference>
<dbReference type="GO" id="GO:0005840">
    <property type="term" value="C:ribosome"/>
    <property type="evidence" value="ECO:0007669"/>
    <property type="project" value="InterPro"/>
</dbReference>
<evidence type="ECO:0000256" key="3">
    <source>
        <dbReference type="ARBA" id="ARBA00022553"/>
    </source>
</evidence>
<dbReference type="EC" id="2.7.13.3" evidence="2"/>
<dbReference type="InterPro" id="IPR003594">
    <property type="entry name" value="HATPase_dom"/>
</dbReference>
<keyword evidence="3 4" id="KW-0597">Phosphoprotein</keyword>
<dbReference type="InterPro" id="IPR001789">
    <property type="entry name" value="Sig_transdc_resp-reg_receiver"/>
</dbReference>
<dbReference type="GO" id="GO:0003735">
    <property type="term" value="F:structural constituent of ribosome"/>
    <property type="evidence" value="ECO:0007669"/>
    <property type="project" value="InterPro"/>
</dbReference>
<dbReference type="InterPro" id="IPR018130">
    <property type="entry name" value="Ribosomal_uS2_CS"/>
</dbReference>
<dbReference type="InterPro" id="IPR011006">
    <property type="entry name" value="CheY-like_superfamily"/>
</dbReference>
<dbReference type="RefSeq" id="WP_009573072.1">
    <property type="nucleotide sequence ID" value="NZ_AMRK01000009.1"/>
</dbReference>
<feature type="domain" description="Histidine kinase" evidence="5">
    <location>
        <begin position="10"/>
        <end position="227"/>
    </location>
</feature>
<dbReference type="Pfam" id="PF00072">
    <property type="entry name" value="Response_reg"/>
    <property type="match status" value="1"/>
</dbReference>